<gene>
    <name evidence="2" type="ORF">R9X50_00168900</name>
</gene>
<evidence type="ECO:0000313" key="3">
    <source>
        <dbReference type="Proteomes" id="UP001303373"/>
    </source>
</evidence>
<proteinExistence type="predicted"/>
<dbReference type="AlphaFoldDB" id="A0AAQ3R8E6"/>
<evidence type="ECO:0000313" key="2">
    <source>
        <dbReference type="EMBL" id="WPG98889.1"/>
    </source>
</evidence>
<protein>
    <submittedName>
        <fullName evidence="2">Uncharacterized protein</fullName>
    </submittedName>
</protein>
<feature type="compositionally biased region" description="Low complexity" evidence="1">
    <location>
        <begin position="407"/>
        <end position="418"/>
    </location>
</feature>
<dbReference type="SUPFAM" id="SSF56112">
    <property type="entry name" value="Protein kinase-like (PK-like)"/>
    <property type="match status" value="1"/>
</dbReference>
<keyword evidence="3" id="KW-1185">Reference proteome</keyword>
<dbReference type="Pfam" id="PF06293">
    <property type="entry name" value="Kdo"/>
    <property type="match status" value="1"/>
</dbReference>
<evidence type="ECO:0000256" key="1">
    <source>
        <dbReference type="SAM" id="MobiDB-lite"/>
    </source>
</evidence>
<name>A0AAQ3R8E6_9PEZI</name>
<sequence length="723" mass="82238">MSAQSPTDYKALFEREKRERERVAADLQRVAADLLCERERNQKTTYSELLLHCHRLLTVPLRADTPSKSTAGSIPLPVGKYCPRRLRPWQNYPAIHKETYDYVHNCFHPVDEPTPRFFSSVLELEGLSRRVVGQLISSEKGLEKYERSAVDDHVGDIISQLCQIPAAKEKFGLGDGIRFDDHTNSLERSELGAGEQTTVHRPKADDFCIKVVDKGTDALITSGEYKPPHKLPTATIRLGLGPIDVWNHLVASQTIPTDHEKRLKYNAERLVCSVVVQQYHVMIQDGLTASYITNGFCDIYLWVPHDDPATLYYYVCEPTRDVRDDDDLRQAKTAISRRLCLYLLCSQSDRRGQEWRNNARSQLPVWKTSFDYTRSQIADAELSETYLYSEEANDNYESPEASSEFQPSSSPTLESPTPGRRHIQTRSQPCRPPSEPSNRRSESPDSPQPEGGTLAQRKRGYSQIAASPSENVQSDAQTRSSRGNQGTKQRATNFCTLRCLYGLRNKGVLDENCPNVNQHRQVGEDTHQIDAKSLVKMLKDQLDENMDQNCTPWGQCGQSGAPFKLTCATYGYTVIGKGTTNGWWDEVSREADAYRVLRNAEASAVTVFLGKLNMSKVYFLEGAGEIRHMLVMGWGGRSPESVFDDRFLQEFHRSAKEIYDLGVQHQDLRAGNVLWNEELQRVLIIDFHRCRLVPKLSKKRARRLMDRSVSEMKHKHAKRLRVV</sequence>
<dbReference type="Gene3D" id="1.10.510.10">
    <property type="entry name" value="Transferase(Phosphotransferase) domain 1"/>
    <property type="match status" value="1"/>
</dbReference>
<reference evidence="2 3" key="1">
    <citation type="submission" date="2023-11" db="EMBL/GenBank/DDBJ databases">
        <title>An acidophilic fungus is an integral part of prey digestion in a carnivorous sundew plant.</title>
        <authorList>
            <person name="Tsai I.J."/>
        </authorList>
    </citation>
    <scope>NUCLEOTIDE SEQUENCE [LARGE SCALE GENOMIC DNA]</scope>
    <source>
        <strain evidence="2">169a</strain>
    </source>
</reference>
<dbReference type="EMBL" id="CP138581">
    <property type="protein sequence ID" value="WPG98889.1"/>
    <property type="molecule type" value="Genomic_DNA"/>
</dbReference>
<feature type="region of interest" description="Disordered" evidence="1">
    <location>
        <begin position="391"/>
        <end position="488"/>
    </location>
</feature>
<dbReference type="InterPro" id="IPR011009">
    <property type="entry name" value="Kinase-like_dom_sf"/>
</dbReference>
<dbReference type="Proteomes" id="UP001303373">
    <property type="component" value="Chromosome 2"/>
</dbReference>
<feature type="compositionally biased region" description="Polar residues" evidence="1">
    <location>
        <begin position="464"/>
        <end position="488"/>
    </location>
</feature>
<accession>A0AAQ3R8E6</accession>
<organism evidence="2 3">
    <name type="scientific">Acrodontium crateriforme</name>
    <dbReference type="NCBI Taxonomy" id="150365"/>
    <lineage>
        <taxon>Eukaryota</taxon>
        <taxon>Fungi</taxon>
        <taxon>Dikarya</taxon>
        <taxon>Ascomycota</taxon>
        <taxon>Pezizomycotina</taxon>
        <taxon>Dothideomycetes</taxon>
        <taxon>Dothideomycetidae</taxon>
        <taxon>Mycosphaerellales</taxon>
        <taxon>Teratosphaeriaceae</taxon>
        <taxon>Acrodontium</taxon>
    </lineage>
</organism>